<reference evidence="10 11" key="1">
    <citation type="submission" date="2009-04" db="EMBL/GenBank/DDBJ databases">
        <authorList>
            <person name="Reysenbach A.-L."/>
            <person name="Heidelberg J.F."/>
            <person name="Nelson W.C."/>
        </authorList>
    </citation>
    <scope>NUCLEOTIDE SEQUENCE [LARGE SCALE GENOMIC DNA]</scope>
    <source>
        <strain evidence="10 11">SS-5</strain>
    </source>
</reference>
<dbReference type="InterPro" id="IPR027417">
    <property type="entry name" value="P-loop_NTPase"/>
</dbReference>
<dbReference type="EC" id="3.6.1.-" evidence="10"/>
<dbReference type="InterPro" id="IPR011545">
    <property type="entry name" value="DEAD/DEAH_box_helicase_dom"/>
</dbReference>
<keyword evidence="1" id="KW-0963">Cytoplasm</keyword>
<evidence type="ECO:0000256" key="1">
    <source>
        <dbReference type="ARBA" id="ARBA00022490"/>
    </source>
</evidence>
<dbReference type="GO" id="GO:0005524">
    <property type="term" value="F:ATP binding"/>
    <property type="evidence" value="ECO:0007669"/>
    <property type="project" value="UniProtKB-KW"/>
</dbReference>
<dbReference type="Pfam" id="PF00270">
    <property type="entry name" value="DEAD"/>
    <property type="match status" value="1"/>
</dbReference>
<evidence type="ECO:0000256" key="5">
    <source>
        <dbReference type="ARBA" id="ARBA00022806"/>
    </source>
</evidence>
<keyword evidence="7" id="KW-0238">DNA-binding</keyword>
<dbReference type="GO" id="GO:0016787">
    <property type="term" value="F:hydrolase activity"/>
    <property type="evidence" value="ECO:0007669"/>
    <property type="project" value="UniProtKB-KW"/>
</dbReference>
<evidence type="ECO:0000256" key="6">
    <source>
        <dbReference type="ARBA" id="ARBA00022840"/>
    </source>
</evidence>
<keyword evidence="5" id="KW-0347">Helicase</keyword>
<organism evidence="10 11">
    <name type="scientific">Sulfurihydrogenibium yellowstonense SS-5</name>
    <dbReference type="NCBI Taxonomy" id="432331"/>
    <lineage>
        <taxon>Bacteria</taxon>
        <taxon>Pseudomonadati</taxon>
        <taxon>Aquificota</taxon>
        <taxon>Aquificia</taxon>
        <taxon>Aquificales</taxon>
        <taxon>Hydrogenothermaceae</taxon>
        <taxon>Sulfurihydrogenibium</taxon>
    </lineage>
</organism>
<name>C4FK34_9AQUI</name>
<dbReference type="GO" id="GO:0003678">
    <property type="term" value="F:DNA helicase activity"/>
    <property type="evidence" value="ECO:0007669"/>
    <property type="project" value="TreeGrafter"/>
</dbReference>
<dbReference type="InterPro" id="IPR003711">
    <property type="entry name" value="CarD-like/TRCF_RID"/>
</dbReference>
<evidence type="ECO:0000313" key="10">
    <source>
        <dbReference type="EMBL" id="EEP60558.1"/>
    </source>
</evidence>
<dbReference type="RefSeq" id="WP_007546891.1">
    <property type="nucleotide sequence ID" value="NZ_ABZS01000079.1"/>
</dbReference>
<dbReference type="InterPro" id="IPR047112">
    <property type="entry name" value="RecG/Mfd"/>
</dbReference>
<evidence type="ECO:0000256" key="2">
    <source>
        <dbReference type="ARBA" id="ARBA00022741"/>
    </source>
</evidence>
<dbReference type="InterPro" id="IPR014001">
    <property type="entry name" value="Helicase_ATP-bd"/>
</dbReference>
<keyword evidence="3" id="KW-0227">DNA damage</keyword>
<gene>
    <name evidence="10" type="ORF">SULYE_0933</name>
</gene>
<comment type="caution">
    <text evidence="10">The sequence shown here is derived from an EMBL/GenBank/DDBJ whole genome shotgun (WGS) entry which is preliminary data.</text>
</comment>
<dbReference type="SUPFAM" id="SSF141259">
    <property type="entry name" value="CarD-like"/>
    <property type="match status" value="1"/>
</dbReference>
<keyword evidence="8" id="KW-0234">DNA repair</keyword>
<dbReference type="Pfam" id="PF17757">
    <property type="entry name" value="UvrB_inter"/>
    <property type="match status" value="1"/>
</dbReference>
<dbReference type="Pfam" id="PF02559">
    <property type="entry name" value="CarD_TRCF_RID"/>
    <property type="match status" value="1"/>
</dbReference>
<dbReference type="PANTHER" id="PTHR47964:SF1">
    <property type="entry name" value="ATP-DEPENDENT DNA HELICASE HOMOLOG RECG, CHLOROPLASTIC"/>
    <property type="match status" value="1"/>
</dbReference>
<dbReference type="InterPro" id="IPR041471">
    <property type="entry name" value="UvrB_inter"/>
</dbReference>
<feature type="domain" description="Helicase ATP-binding" evidence="9">
    <location>
        <begin position="403"/>
        <end position="564"/>
    </location>
</feature>
<dbReference type="SMART" id="SM01058">
    <property type="entry name" value="CarD_TRCF"/>
    <property type="match status" value="1"/>
</dbReference>
<evidence type="ECO:0000256" key="8">
    <source>
        <dbReference type="ARBA" id="ARBA00023204"/>
    </source>
</evidence>
<dbReference type="Proteomes" id="UP000005540">
    <property type="component" value="Unassembled WGS sequence"/>
</dbReference>
<dbReference type="AlphaFoldDB" id="C4FK34"/>
<evidence type="ECO:0000256" key="3">
    <source>
        <dbReference type="ARBA" id="ARBA00022763"/>
    </source>
</evidence>
<keyword evidence="6" id="KW-0067">ATP-binding</keyword>
<feature type="non-terminal residue" evidence="10">
    <location>
        <position position="624"/>
    </location>
</feature>
<dbReference type="SMART" id="SM00487">
    <property type="entry name" value="DEXDc"/>
    <property type="match status" value="1"/>
</dbReference>
<dbReference type="Gene3D" id="3.30.2060.10">
    <property type="entry name" value="Penicillin-binding protein 1b domain"/>
    <property type="match status" value="1"/>
</dbReference>
<dbReference type="PANTHER" id="PTHR47964">
    <property type="entry name" value="ATP-DEPENDENT DNA HELICASE HOMOLOG RECG, CHLOROPLASTIC"/>
    <property type="match status" value="1"/>
</dbReference>
<dbReference type="InterPro" id="IPR036101">
    <property type="entry name" value="CarD-like/TRCF_RID_sf"/>
</dbReference>
<protein>
    <submittedName>
        <fullName evidence="10">Transcription-repair-coupling factor</fullName>
        <ecNumber evidence="10">3.6.1.-</ecNumber>
    </submittedName>
</protein>
<keyword evidence="2" id="KW-0547">Nucleotide-binding</keyword>
<dbReference type="CDD" id="cd17991">
    <property type="entry name" value="DEXHc_TRCF"/>
    <property type="match status" value="1"/>
</dbReference>
<dbReference type="PROSITE" id="PS51192">
    <property type="entry name" value="HELICASE_ATP_BIND_1"/>
    <property type="match status" value="1"/>
</dbReference>
<evidence type="ECO:0000256" key="7">
    <source>
        <dbReference type="ARBA" id="ARBA00023125"/>
    </source>
</evidence>
<dbReference type="GO" id="GO:0003677">
    <property type="term" value="F:DNA binding"/>
    <property type="evidence" value="ECO:0007669"/>
    <property type="project" value="UniProtKB-KW"/>
</dbReference>
<keyword evidence="11" id="KW-1185">Reference proteome</keyword>
<evidence type="ECO:0000256" key="4">
    <source>
        <dbReference type="ARBA" id="ARBA00022801"/>
    </source>
</evidence>
<dbReference type="Gene3D" id="3.40.50.11180">
    <property type="match status" value="1"/>
</dbReference>
<dbReference type="SUPFAM" id="SSF52540">
    <property type="entry name" value="P-loop containing nucleoside triphosphate hydrolases"/>
    <property type="match status" value="2"/>
</dbReference>
<sequence length="624" mass="72607">MITDSEKSAKESFLNLKAYKDFFKKDIEIIHFPSSQEKLDLLSQIERNYAIYKILAGKNWILVFSKDALSVKVRTKENFLKDIINIKKNGELNREFLIEKLYKLGYIREEFPENEGEFSVRGGFLSINIPKVGIVDIDFFGDTIENIFLKSKILTRKEIEEIFILPLYDFNVKSKTPLIFEDEESTFFRDYLKNDIYTLDIYEDLNLPIKGQFYSKFSNPEVGAIKDITQEFTVYKIPLKKELVLLNEKTAFLPEVEEKLELDVEPLKEGDYIIHEDFGIGIYRGIETREIRGKVYDFMILEYAGGEKVYVSYLHFDKIHKYKTNSIIQIDKIGGTSWRNLKKKVKESLKNIAKNLLEIYSKRQNIYRPPLKTDDELISKFEREFPFVETPDQIKAIKDIKSDFSKPKPMERLICGDVGFGKTEVAIRGIFISVINGYQALLLVPTTVLAYQHYKKLKERLEPYGIIVENLSRLKSKKENDNTIKAFEEGKIDVLVATHKILHTNLSFNKLGLLVIDEEHRFGVKAKEKIRQIRESVDTLYLTATPIPRTLNMALSGLKDISVLNTPPEGRYEIKTYVSNFDEELIKKAIEFEIDRNGQVFYLHNRIETIKETADFLKNLAKKA</sequence>
<dbReference type="Gene3D" id="3.40.50.300">
    <property type="entry name" value="P-loop containing nucleotide triphosphate hydrolases"/>
    <property type="match status" value="1"/>
</dbReference>
<dbReference type="EMBL" id="ABZS01000079">
    <property type="protein sequence ID" value="EEP60558.1"/>
    <property type="molecule type" value="Genomic_DNA"/>
</dbReference>
<proteinExistence type="predicted"/>
<evidence type="ECO:0000313" key="11">
    <source>
        <dbReference type="Proteomes" id="UP000005540"/>
    </source>
</evidence>
<accession>C4FK34</accession>
<dbReference type="Gene3D" id="2.40.10.170">
    <property type="match status" value="1"/>
</dbReference>
<keyword evidence="4 10" id="KW-0378">Hydrolase</keyword>
<dbReference type="GO" id="GO:0006281">
    <property type="term" value="P:DNA repair"/>
    <property type="evidence" value="ECO:0007669"/>
    <property type="project" value="UniProtKB-KW"/>
</dbReference>
<evidence type="ECO:0000259" key="9">
    <source>
        <dbReference type="PROSITE" id="PS51192"/>
    </source>
</evidence>